<dbReference type="AlphaFoldDB" id="A0A1X7VTW6"/>
<comment type="pathway">
    <text evidence="3">Sphingolipid metabolism.</text>
</comment>
<dbReference type="PANTHER" id="PTHR12560">
    <property type="entry name" value="LONGEVITY ASSURANCE FACTOR 1 LAG1"/>
    <property type="match status" value="1"/>
</dbReference>
<dbReference type="SMART" id="SM00724">
    <property type="entry name" value="TLC"/>
    <property type="match status" value="1"/>
</dbReference>
<dbReference type="GO" id="GO:0046513">
    <property type="term" value="P:ceramide biosynthetic process"/>
    <property type="evidence" value="ECO:0007669"/>
    <property type="project" value="InterPro"/>
</dbReference>
<reference evidence="10" key="2">
    <citation type="submission" date="2017-05" db="UniProtKB">
        <authorList>
            <consortium name="EnsemblMetazoa"/>
        </authorList>
    </citation>
    <scope>IDENTIFICATION</scope>
</reference>
<keyword evidence="11" id="KW-1185">Reference proteome</keyword>
<dbReference type="InterPro" id="IPR006634">
    <property type="entry name" value="TLC-dom"/>
</dbReference>
<dbReference type="PANTHER" id="PTHR12560:SF58">
    <property type="entry name" value="CERAMIDE SYNTHASE 1"/>
    <property type="match status" value="1"/>
</dbReference>
<accession>A0A1X7VTW6</accession>
<protein>
    <recommendedName>
        <fullName evidence="9">TLC domain-containing protein</fullName>
    </recommendedName>
</protein>
<comment type="pathway">
    <text evidence="2">Lipid metabolism; sphingolipid metabolism.</text>
</comment>
<dbReference type="GO" id="GO:0016020">
    <property type="term" value="C:membrane"/>
    <property type="evidence" value="ECO:0007669"/>
    <property type="project" value="UniProtKB-SubCell"/>
</dbReference>
<dbReference type="KEGG" id="aqu:100641959"/>
<evidence type="ECO:0000313" key="10">
    <source>
        <dbReference type="EnsemblMetazoa" id="Aqu2.1.43319_001"/>
    </source>
</evidence>
<evidence type="ECO:0000256" key="2">
    <source>
        <dbReference type="ARBA" id="ARBA00004760"/>
    </source>
</evidence>
<feature type="transmembrane region" description="Helical" evidence="8">
    <location>
        <begin position="260"/>
        <end position="279"/>
    </location>
</feature>
<feature type="transmembrane region" description="Helical" evidence="8">
    <location>
        <begin position="164"/>
        <end position="185"/>
    </location>
</feature>
<feature type="transmembrane region" description="Helical" evidence="8">
    <location>
        <begin position="125"/>
        <end position="144"/>
    </location>
</feature>
<comment type="subcellular location">
    <subcellularLocation>
        <location evidence="1">Membrane</location>
        <topology evidence="1">Multi-pass membrane protein</topology>
    </subcellularLocation>
</comment>
<proteinExistence type="predicted"/>
<evidence type="ECO:0000256" key="4">
    <source>
        <dbReference type="ARBA" id="ARBA00022692"/>
    </source>
</evidence>
<feature type="domain" description="TLC" evidence="9">
    <location>
        <begin position="120"/>
        <end position="332"/>
    </location>
</feature>
<evidence type="ECO:0000259" key="9">
    <source>
        <dbReference type="PROSITE" id="PS50922"/>
    </source>
</evidence>
<organism evidence="10">
    <name type="scientific">Amphimedon queenslandica</name>
    <name type="common">Sponge</name>
    <dbReference type="NCBI Taxonomy" id="400682"/>
    <lineage>
        <taxon>Eukaryota</taxon>
        <taxon>Metazoa</taxon>
        <taxon>Porifera</taxon>
        <taxon>Demospongiae</taxon>
        <taxon>Heteroscleromorpha</taxon>
        <taxon>Haplosclerida</taxon>
        <taxon>Niphatidae</taxon>
        <taxon>Amphimedon</taxon>
    </lineage>
</organism>
<evidence type="ECO:0000256" key="5">
    <source>
        <dbReference type="ARBA" id="ARBA00022989"/>
    </source>
</evidence>
<dbReference type="InParanoid" id="A0A1X7VTW6"/>
<feature type="transmembrane region" description="Helical" evidence="8">
    <location>
        <begin position="197"/>
        <end position="215"/>
    </location>
</feature>
<evidence type="ECO:0000256" key="1">
    <source>
        <dbReference type="ARBA" id="ARBA00004141"/>
    </source>
</evidence>
<keyword evidence="5 8" id="KW-1133">Transmembrane helix</keyword>
<name>A0A1X7VTW6_AMPQE</name>
<dbReference type="Proteomes" id="UP000007879">
    <property type="component" value="Unassembled WGS sequence"/>
</dbReference>
<sequence>MSFSSEFSPAAIAARDSVQSPPEGYYGKYSPTFPNPVYCFVEMFYAYKDTFYQNLVPHNGINQWLKDTWEWHYICSYITLKDIFYIILTAILFTILRFIVYKVLLERIPLWFKLAPEAVEKFPEAAFRTGVYAPLWLLSFYSIAQRNLFYYPFTVWEDWIAGAFVPFDIYVGYIIQMGFYIHMMYATTYIETVRKDYAVQMLHHGLTLCLLGYSLCMRFHYIGLLVLFIHDFADVFLEVAKAILYFKDRGGKSYKLPEHIANVLFAVFVLQWILFRLYWYPVKLLYATGFVSQKFYPEAPFYSLFNIMLLVLYGLHIYWFFFIIRLVVKVITGNELSDTRDLEEEKKND</sequence>
<dbReference type="EnsemblMetazoa" id="XM_003382784.3">
    <property type="protein sequence ID" value="XP_003382832.1"/>
    <property type="gene ID" value="LOC100641959"/>
</dbReference>
<dbReference type="OrthoDB" id="537032at2759"/>
<dbReference type="EnsemblMetazoa" id="Aqu2.1.43319_001">
    <property type="protein sequence ID" value="Aqu2.1.43319_001"/>
    <property type="gene ID" value="Aqu2.1.43319"/>
</dbReference>
<evidence type="ECO:0000256" key="8">
    <source>
        <dbReference type="SAM" id="Phobius"/>
    </source>
</evidence>
<evidence type="ECO:0000256" key="3">
    <source>
        <dbReference type="ARBA" id="ARBA00004991"/>
    </source>
</evidence>
<gene>
    <name evidence="10" type="primary">100641959</name>
</gene>
<reference evidence="11" key="1">
    <citation type="journal article" date="2010" name="Nature">
        <title>The Amphimedon queenslandica genome and the evolution of animal complexity.</title>
        <authorList>
            <person name="Srivastava M."/>
            <person name="Simakov O."/>
            <person name="Chapman J."/>
            <person name="Fahey B."/>
            <person name="Gauthier M.E."/>
            <person name="Mitros T."/>
            <person name="Richards G.S."/>
            <person name="Conaco C."/>
            <person name="Dacre M."/>
            <person name="Hellsten U."/>
            <person name="Larroux C."/>
            <person name="Putnam N.H."/>
            <person name="Stanke M."/>
            <person name="Adamska M."/>
            <person name="Darling A."/>
            <person name="Degnan S.M."/>
            <person name="Oakley T.H."/>
            <person name="Plachetzki D.C."/>
            <person name="Zhai Y."/>
            <person name="Adamski M."/>
            <person name="Calcino A."/>
            <person name="Cummins S.F."/>
            <person name="Goodstein D.M."/>
            <person name="Harris C."/>
            <person name="Jackson D.J."/>
            <person name="Leys S.P."/>
            <person name="Shu S."/>
            <person name="Woodcroft B.J."/>
            <person name="Vervoort M."/>
            <person name="Kosik K.S."/>
            <person name="Manning G."/>
            <person name="Degnan B.M."/>
            <person name="Rokhsar D.S."/>
        </authorList>
    </citation>
    <scope>NUCLEOTIDE SEQUENCE [LARGE SCALE GENOMIC DNA]</scope>
</reference>
<dbReference type="PROSITE" id="PS50922">
    <property type="entry name" value="TLC"/>
    <property type="match status" value="1"/>
</dbReference>
<dbReference type="STRING" id="400682.A0A1X7VTW6"/>
<dbReference type="InterPro" id="IPR016439">
    <property type="entry name" value="Lag1/Lac1-like"/>
</dbReference>
<keyword evidence="4 7" id="KW-0812">Transmembrane</keyword>
<evidence type="ECO:0000256" key="6">
    <source>
        <dbReference type="ARBA" id="ARBA00023136"/>
    </source>
</evidence>
<dbReference type="Pfam" id="PF03798">
    <property type="entry name" value="TRAM_LAG1_CLN8"/>
    <property type="match status" value="1"/>
</dbReference>
<keyword evidence="6 7" id="KW-0472">Membrane</keyword>
<evidence type="ECO:0000256" key="7">
    <source>
        <dbReference type="PROSITE-ProRule" id="PRU00205"/>
    </source>
</evidence>
<feature type="transmembrane region" description="Helical" evidence="8">
    <location>
        <begin position="299"/>
        <end position="321"/>
    </location>
</feature>
<dbReference type="GO" id="GO:0050291">
    <property type="term" value="F:sphingosine N-acyltransferase activity"/>
    <property type="evidence" value="ECO:0007669"/>
    <property type="project" value="InterPro"/>
</dbReference>
<feature type="transmembrane region" description="Helical" evidence="8">
    <location>
        <begin position="83"/>
        <end position="104"/>
    </location>
</feature>
<dbReference type="UniPathway" id="UPA00222"/>
<evidence type="ECO:0000313" key="11">
    <source>
        <dbReference type="Proteomes" id="UP000007879"/>
    </source>
</evidence>